<dbReference type="AlphaFoldDB" id="A0AAU9II25"/>
<comment type="caution">
    <text evidence="2">The sequence shown here is derived from an EMBL/GenBank/DDBJ whole genome shotgun (WGS) entry which is preliminary data.</text>
</comment>
<proteinExistence type="predicted"/>
<evidence type="ECO:0000256" key="1">
    <source>
        <dbReference type="SAM" id="MobiDB-lite"/>
    </source>
</evidence>
<feature type="region of interest" description="Disordered" evidence="1">
    <location>
        <begin position="1"/>
        <end position="53"/>
    </location>
</feature>
<reference evidence="2" key="1">
    <citation type="submission" date="2021-09" db="EMBL/GenBank/DDBJ databases">
        <authorList>
            <consortium name="AG Swart"/>
            <person name="Singh M."/>
            <person name="Singh A."/>
            <person name="Seah K."/>
            <person name="Emmerich C."/>
        </authorList>
    </citation>
    <scope>NUCLEOTIDE SEQUENCE</scope>
    <source>
        <strain evidence="2">ATCC30299</strain>
    </source>
</reference>
<gene>
    <name evidence="2" type="ORF">BSTOLATCC_MIC9308</name>
</gene>
<keyword evidence="3" id="KW-1185">Reference proteome</keyword>
<dbReference type="EMBL" id="CAJZBQ010000011">
    <property type="protein sequence ID" value="CAG9313491.1"/>
    <property type="molecule type" value="Genomic_DNA"/>
</dbReference>
<organism evidence="2 3">
    <name type="scientific">Blepharisma stoltei</name>
    <dbReference type="NCBI Taxonomy" id="1481888"/>
    <lineage>
        <taxon>Eukaryota</taxon>
        <taxon>Sar</taxon>
        <taxon>Alveolata</taxon>
        <taxon>Ciliophora</taxon>
        <taxon>Postciliodesmatophora</taxon>
        <taxon>Heterotrichea</taxon>
        <taxon>Heterotrichida</taxon>
        <taxon>Blepharismidae</taxon>
        <taxon>Blepharisma</taxon>
    </lineage>
</organism>
<name>A0AAU9II25_9CILI</name>
<evidence type="ECO:0000313" key="2">
    <source>
        <dbReference type="EMBL" id="CAG9313491.1"/>
    </source>
</evidence>
<feature type="compositionally biased region" description="Low complexity" evidence="1">
    <location>
        <begin position="15"/>
        <end position="30"/>
    </location>
</feature>
<dbReference type="Proteomes" id="UP001162131">
    <property type="component" value="Unassembled WGS sequence"/>
</dbReference>
<evidence type="ECO:0000313" key="3">
    <source>
        <dbReference type="Proteomes" id="UP001162131"/>
    </source>
</evidence>
<sequence length="258" mass="29367">MKNRSPATKGKKGLSITISPSSQGSSSNVSLKEPQQNKNTIQKKTINHQRSKTPVIIMPKDELSPAKTTDSVPSPTKNEFLFERALSELLSEIENLLVQHKEWRLSKISKIELFKQEYEISDAELSSCTLGNKIIDIRKKFDELKEVIKIMQGDIESLSNISAWEQVQKKKAKEIKVDNELLGIIREAKSNLQLLKQASMESEVSIPNDNLMIKNLQLQLQQSKRDRRNLEIQLKCPEKLNEEMISQTVDQMLQDGPS</sequence>
<feature type="compositionally biased region" description="Polar residues" evidence="1">
    <location>
        <begin position="33"/>
        <end position="44"/>
    </location>
</feature>
<protein>
    <submittedName>
        <fullName evidence="2">Uncharacterized protein</fullName>
    </submittedName>
</protein>
<accession>A0AAU9II25</accession>